<dbReference type="Pfam" id="PF08220">
    <property type="entry name" value="HTH_DeoR"/>
    <property type="match status" value="1"/>
</dbReference>
<accession>A0ABY0V5R8</accession>
<keyword evidence="6" id="KW-1185">Reference proteome</keyword>
<evidence type="ECO:0000313" key="6">
    <source>
        <dbReference type="Proteomes" id="UP000198976"/>
    </source>
</evidence>
<dbReference type="InterPro" id="IPR037171">
    <property type="entry name" value="NagB/RpiA_transferase-like"/>
</dbReference>
<evidence type="ECO:0000256" key="1">
    <source>
        <dbReference type="ARBA" id="ARBA00023015"/>
    </source>
</evidence>
<dbReference type="SMART" id="SM00420">
    <property type="entry name" value="HTH_DEOR"/>
    <property type="match status" value="1"/>
</dbReference>
<evidence type="ECO:0000256" key="3">
    <source>
        <dbReference type="ARBA" id="ARBA00023163"/>
    </source>
</evidence>
<dbReference type="EMBL" id="LT629792">
    <property type="protein sequence ID" value="SDT87687.1"/>
    <property type="molecule type" value="Genomic_DNA"/>
</dbReference>
<name>A0ABY0V5R8_9ACTO</name>
<dbReference type="InterPro" id="IPR014036">
    <property type="entry name" value="DeoR-like_C"/>
</dbReference>
<dbReference type="PRINTS" id="PR00037">
    <property type="entry name" value="HTHLACR"/>
</dbReference>
<dbReference type="InterPro" id="IPR018356">
    <property type="entry name" value="Tscrpt_reg_HTH_DeoR_CS"/>
</dbReference>
<protein>
    <submittedName>
        <fullName evidence="5">Transcriptional regulator, DeoR family</fullName>
    </submittedName>
</protein>
<dbReference type="InterPro" id="IPR050313">
    <property type="entry name" value="Carb_Metab_HTH_regulators"/>
</dbReference>
<gene>
    <name evidence="5" type="ORF">SAMN04489714_0459</name>
</gene>
<dbReference type="SUPFAM" id="SSF46785">
    <property type="entry name" value="Winged helix' DNA-binding domain"/>
    <property type="match status" value="1"/>
</dbReference>
<dbReference type="PROSITE" id="PS51000">
    <property type="entry name" value="HTH_DEOR_2"/>
    <property type="match status" value="1"/>
</dbReference>
<dbReference type="InterPro" id="IPR036388">
    <property type="entry name" value="WH-like_DNA-bd_sf"/>
</dbReference>
<sequence>MWIVTIKIAQERHRYIIQEIRSSGSVSTLDLARTLRVSGETIRRDFAYLEQQGFLHRVYGGAILTDLKVTTEPGFHERRSINPRAKSEIGRTAAELLNDETSIFIDVGTTAETIAAALPPQWKGTVFTNSLLVAEALPSRNKVETILTPGILNQEERYVRGSSTALFLDRIHFDTAFISCGGIDIAGATDFDADTIELKRIAASRSNQTFIVADSTKHNRMGTFEVSRWYELSGLITNESPPERIRTTIVQSGGRVITPNMRT</sequence>
<dbReference type="Proteomes" id="UP000198976">
    <property type="component" value="Chromosome I"/>
</dbReference>
<proteinExistence type="predicted"/>
<dbReference type="Gene3D" id="3.40.50.1360">
    <property type="match status" value="1"/>
</dbReference>
<evidence type="ECO:0000256" key="2">
    <source>
        <dbReference type="ARBA" id="ARBA00023125"/>
    </source>
</evidence>
<dbReference type="InterPro" id="IPR001034">
    <property type="entry name" value="DeoR_HTH"/>
</dbReference>
<dbReference type="Gene3D" id="1.10.10.10">
    <property type="entry name" value="Winged helix-like DNA-binding domain superfamily/Winged helix DNA-binding domain"/>
    <property type="match status" value="1"/>
</dbReference>
<reference evidence="5 6" key="1">
    <citation type="submission" date="2016-10" db="EMBL/GenBank/DDBJ databases">
        <authorList>
            <person name="Varghese N."/>
            <person name="Submissions S."/>
        </authorList>
    </citation>
    <scope>NUCLEOTIDE SEQUENCE [LARGE SCALE GENOMIC DNA]</scope>
    <source>
        <strain evidence="5 6">DSM 9169</strain>
    </source>
</reference>
<keyword evidence="1" id="KW-0805">Transcription regulation</keyword>
<dbReference type="SMART" id="SM01134">
    <property type="entry name" value="DeoRC"/>
    <property type="match status" value="1"/>
</dbReference>
<keyword evidence="2" id="KW-0238">DNA-binding</keyword>
<dbReference type="Pfam" id="PF00455">
    <property type="entry name" value="DeoRC"/>
    <property type="match status" value="1"/>
</dbReference>
<feature type="domain" description="HTH deoR-type" evidence="4">
    <location>
        <begin position="9"/>
        <end position="64"/>
    </location>
</feature>
<dbReference type="PROSITE" id="PS00894">
    <property type="entry name" value="HTH_DEOR_1"/>
    <property type="match status" value="1"/>
</dbReference>
<keyword evidence="3" id="KW-0804">Transcription</keyword>
<organism evidence="5 6">
    <name type="scientific">Schaalia radingae</name>
    <dbReference type="NCBI Taxonomy" id="131110"/>
    <lineage>
        <taxon>Bacteria</taxon>
        <taxon>Bacillati</taxon>
        <taxon>Actinomycetota</taxon>
        <taxon>Actinomycetes</taxon>
        <taxon>Actinomycetales</taxon>
        <taxon>Actinomycetaceae</taxon>
        <taxon>Schaalia</taxon>
    </lineage>
</organism>
<dbReference type="InterPro" id="IPR036390">
    <property type="entry name" value="WH_DNA-bd_sf"/>
</dbReference>
<dbReference type="RefSeq" id="WP_092648301.1">
    <property type="nucleotide sequence ID" value="NZ_LT629792.1"/>
</dbReference>
<dbReference type="PANTHER" id="PTHR30363:SF44">
    <property type="entry name" value="AGA OPERON TRANSCRIPTIONAL REPRESSOR-RELATED"/>
    <property type="match status" value="1"/>
</dbReference>
<evidence type="ECO:0000313" key="5">
    <source>
        <dbReference type="EMBL" id="SDT87687.1"/>
    </source>
</evidence>
<dbReference type="PANTHER" id="PTHR30363">
    <property type="entry name" value="HTH-TYPE TRANSCRIPTIONAL REGULATOR SRLR-RELATED"/>
    <property type="match status" value="1"/>
</dbReference>
<dbReference type="SUPFAM" id="SSF100950">
    <property type="entry name" value="NagB/RpiA/CoA transferase-like"/>
    <property type="match status" value="1"/>
</dbReference>
<evidence type="ECO:0000259" key="4">
    <source>
        <dbReference type="PROSITE" id="PS51000"/>
    </source>
</evidence>